<proteinExistence type="predicted"/>
<dbReference type="InterPro" id="IPR027266">
    <property type="entry name" value="TrmE/GcvT-like"/>
</dbReference>
<name>A0A6B0SHI3_9EURY</name>
<dbReference type="Pfam" id="PF01571">
    <property type="entry name" value="GCV_T"/>
    <property type="match status" value="1"/>
</dbReference>
<dbReference type="GO" id="GO:0016740">
    <property type="term" value="F:transferase activity"/>
    <property type="evidence" value="ECO:0007669"/>
    <property type="project" value="UniProtKB-KW"/>
</dbReference>
<dbReference type="SUPFAM" id="SSF103025">
    <property type="entry name" value="Folate-binding domain"/>
    <property type="match status" value="1"/>
</dbReference>
<reference evidence="4 5" key="1">
    <citation type="submission" date="2019-12" db="EMBL/GenBank/DDBJ databases">
        <title>Isolation and characterization of three novel carbon monoxide-oxidizing members of Halobacteria from salione crusts and soils.</title>
        <authorList>
            <person name="Myers M.R."/>
            <person name="King G.M."/>
        </authorList>
    </citation>
    <scope>NUCLEOTIDE SEQUENCE [LARGE SCALE GENOMIC DNA]</scope>
    <source>
        <strain evidence="4 5">PCN9</strain>
    </source>
</reference>
<evidence type="ECO:0000256" key="2">
    <source>
        <dbReference type="SAM" id="MobiDB-lite"/>
    </source>
</evidence>
<feature type="compositionally biased region" description="Basic and acidic residues" evidence="2">
    <location>
        <begin position="416"/>
        <end position="425"/>
    </location>
</feature>
<dbReference type="OrthoDB" id="2001at2157"/>
<gene>
    <name evidence="4" type="ORF">GRX66_11125</name>
</gene>
<feature type="region of interest" description="Disordered" evidence="2">
    <location>
        <begin position="410"/>
        <end position="439"/>
    </location>
</feature>
<evidence type="ECO:0000313" key="4">
    <source>
        <dbReference type="EMBL" id="MXR21128.1"/>
    </source>
</evidence>
<evidence type="ECO:0000259" key="3">
    <source>
        <dbReference type="Pfam" id="PF01571"/>
    </source>
</evidence>
<comment type="caution">
    <text evidence="4">The sequence shown here is derived from an EMBL/GenBank/DDBJ whole genome shotgun (WGS) entry which is preliminary data.</text>
</comment>
<dbReference type="PANTHER" id="PTHR43757:SF2">
    <property type="entry name" value="AMINOMETHYLTRANSFERASE, MITOCHONDRIAL"/>
    <property type="match status" value="1"/>
</dbReference>
<evidence type="ECO:0000313" key="5">
    <source>
        <dbReference type="Proteomes" id="UP000471521"/>
    </source>
</evidence>
<keyword evidence="5" id="KW-1185">Reference proteome</keyword>
<dbReference type="EMBL" id="WUUU01000086">
    <property type="protein sequence ID" value="MXR21128.1"/>
    <property type="molecule type" value="Genomic_DNA"/>
</dbReference>
<feature type="domain" description="GCVT N-terminal" evidence="3">
    <location>
        <begin position="26"/>
        <end position="237"/>
    </location>
</feature>
<feature type="binding site" evidence="1">
    <location>
        <position position="203"/>
    </location>
    <ligand>
        <name>substrate</name>
    </ligand>
</feature>
<dbReference type="AlphaFoldDB" id="A0A6B0SHI3"/>
<dbReference type="InterPro" id="IPR006222">
    <property type="entry name" value="GCVT_N"/>
</dbReference>
<dbReference type="PANTHER" id="PTHR43757">
    <property type="entry name" value="AMINOMETHYLTRANSFERASE"/>
    <property type="match status" value="1"/>
</dbReference>
<protein>
    <submittedName>
        <fullName evidence="4">Aminomethyl transferase family protein</fullName>
    </submittedName>
</protein>
<accession>A0A6B0SHI3</accession>
<organism evidence="4 5">
    <name type="scientific">Halobacterium bonnevillei</name>
    <dbReference type="NCBI Taxonomy" id="2692200"/>
    <lineage>
        <taxon>Archaea</taxon>
        <taxon>Methanobacteriati</taxon>
        <taxon>Methanobacteriota</taxon>
        <taxon>Stenosarchaea group</taxon>
        <taxon>Halobacteria</taxon>
        <taxon>Halobacteriales</taxon>
        <taxon>Halobacteriaceae</taxon>
        <taxon>Halobacterium</taxon>
    </lineage>
</organism>
<keyword evidence="4" id="KW-0808">Transferase</keyword>
<dbReference type="Proteomes" id="UP000471521">
    <property type="component" value="Unassembled WGS sequence"/>
</dbReference>
<sequence length="439" mass="48955">MAEAIDAAGSPVELMRDLGVGEFTKLPAEYTNWIEEQRAWRESVALADQSYHMTDHYVEGPEALAFYSRFAVNSFEQFTPGTAKQLVVANPSGEFIGDAILFNLGDDEFLSVGAAAAHNWLQYNIETGDYDLTGEIQGRPVATGEDPNYFRFQLQGPDAVDVMAKAADDPIPELGFFNFDTVSVAGHDVQLLRHGMAGERGYEFWGPYEHGDDVKDAVLEAGEAYDVRRLGSESYQTANVLLGWIPLVVPAIYGDELREYREWLDVGSGLLSIGGSFESDDISDYYFTPIEVGYGHIVDFDHDFVGKEPLRADAENPAREKVTLVWNDEDVVDVFASLFIDGETHKLIDMPHPRWVACPYDEVRKAGEHVGISTDKSYIYNERALLSLAVVDTEYSDPGTEVTLVWGDPAETENPEVERHTRTEIRATVAPAPYREDKR</sequence>
<evidence type="ECO:0000256" key="1">
    <source>
        <dbReference type="PIRSR" id="PIRSR006487-1"/>
    </source>
</evidence>
<dbReference type="Gene3D" id="3.30.1360.120">
    <property type="entry name" value="Probable tRNA modification gtpase trme, domain 1"/>
    <property type="match status" value="1"/>
</dbReference>
<dbReference type="InterPro" id="IPR028896">
    <property type="entry name" value="GcvT/YgfZ/DmdA"/>
</dbReference>